<evidence type="ECO:0000313" key="4">
    <source>
        <dbReference type="EMBL" id="KAK8016228.1"/>
    </source>
</evidence>
<dbReference type="EMBL" id="JAQQWK010000014">
    <property type="protein sequence ID" value="KAK8016228.1"/>
    <property type="molecule type" value="Genomic_DNA"/>
</dbReference>
<protein>
    <recommendedName>
        <fullName evidence="3">DUF6594 domain-containing protein</fullName>
    </recommendedName>
</protein>
<evidence type="ECO:0000256" key="1">
    <source>
        <dbReference type="SAM" id="Coils"/>
    </source>
</evidence>
<sequence length="306" mass="34267">MKGYAKIGSFMGEQPETAMVRRFAELNLQNILYLQAEIVGLEEDLRRLETQNDSKEDLHLDWYSLAHADITTDGGPEANKQWATFTMLRRRLKEYNEAVMAYCALSQLPRPPSRDVQKFEEWLKRPSLGDVYLRGRDRDVWARGEDLMCLQRSPHGHRFSGFIARYVIPLYHSLTEKLITFRNRDSQAANTTSPTSSTLPSNLYVVNAHQQSAEVTNGIYSHDDSRIVMTANLIGTIAASILPVLSIAILYTVRSMAARLGLVAVFSALFSTCLWFMNDGNLVEVFGATSAFAAVQVVFIGTSGSS</sequence>
<keyword evidence="1" id="KW-0175">Coiled coil</keyword>
<keyword evidence="5" id="KW-1185">Reference proteome</keyword>
<comment type="caution">
    <text evidence="4">The sequence shown here is derived from an EMBL/GenBank/DDBJ whole genome shotgun (WGS) entry which is preliminary data.</text>
</comment>
<gene>
    <name evidence="4" type="ORF">PG993_014417</name>
</gene>
<keyword evidence="2" id="KW-0472">Membrane</keyword>
<keyword evidence="2" id="KW-1133">Transmembrane helix</keyword>
<reference evidence="4 5" key="1">
    <citation type="submission" date="2023-01" db="EMBL/GenBank/DDBJ databases">
        <title>Analysis of 21 Apiospora genomes using comparative genomics revels a genus with tremendous synthesis potential of carbohydrate active enzymes and secondary metabolites.</title>
        <authorList>
            <person name="Sorensen T."/>
        </authorList>
    </citation>
    <scope>NUCLEOTIDE SEQUENCE [LARGE SCALE GENOMIC DNA]</scope>
    <source>
        <strain evidence="4 5">CBS 33761</strain>
    </source>
</reference>
<dbReference type="PANTHER" id="PTHR34502:SF5">
    <property type="entry name" value="DUF6594 DOMAIN-CONTAINING PROTEIN"/>
    <property type="match status" value="1"/>
</dbReference>
<dbReference type="InterPro" id="IPR046529">
    <property type="entry name" value="DUF6594"/>
</dbReference>
<organism evidence="4 5">
    <name type="scientific">Apiospora rasikravindrae</name>
    <dbReference type="NCBI Taxonomy" id="990691"/>
    <lineage>
        <taxon>Eukaryota</taxon>
        <taxon>Fungi</taxon>
        <taxon>Dikarya</taxon>
        <taxon>Ascomycota</taxon>
        <taxon>Pezizomycotina</taxon>
        <taxon>Sordariomycetes</taxon>
        <taxon>Xylariomycetidae</taxon>
        <taxon>Amphisphaeriales</taxon>
        <taxon>Apiosporaceae</taxon>
        <taxon>Apiospora</taxon>
    </lineage>
</organism>
<accession>A0ABR1RMR5</accession>
<evidence type="ECO:0000259" key="3">
    <source>
        <dbReference type="Pfam" id="PF20237"/>
    </source>
</evidence>
<feature type="transmembrane region" description="Helical" evidence="2">
    <location>
        <begin position="260"/>
        <end position="277"/>
    </location>
</feature>
<dbReference type="Pfam" id="PF20237">
    <property type="entry name" value="DUF6594"/>
    <property type="match status" value="1"/>
</dbReference>
<dbReference type="PANTHER" id="PTHR34502">
    <property type="entry name" value="DUF6594 DOMAIN-CONTAINING PROTEIN-RELATED"/>
    <property type="match status" value="1"/>
</dbReference>
<proteinExistence type="predicted"/>
<feature type="coiled-coil region" evidence="1">
    <location>
        <begin position="31"/>
        <end position="58"/>
    </location>
</feature>
<keyword evidence="2" id="KW-0812">Transmembrane</keyword>
<evidence type="ECO:0000313" key="5">
    <source>
        <dbReference type="Proteomes" id="UP001444661"/>
    </source>
</evidence>
<feature type="domain" description="DUF6594" evidence="3">
    <location>
        <begin position="4"/>
        <end position="297"/>
    </location>
</feature>
<dbReference type="Proteomes" id="UP001444661">
    <property type="component" value="Unassembled WGS sequence"/>
</dbReference>
<feature type="transmembrane region" description="Helical" evidence="2">
    <location>
        <begin position="233"/>
        <end position="253"/>
    </location>
</feature>
<name>A0ABR1RMR5_9PEZI</name>
<evidence type="ECO:0000256" key="2">
    <source>
        <dbReference type="SAM" id="Phobius"/>
    </source>
</evidence>
<feature type="transmembrane region" description="Helical" evidence="2">
    <location>
        <begin position="283"/>
        <end position="302"/>
    </location>
</feature>